<sequence length="487" mass="55312">MQAPTEIWQLIIQEAIEMLPLKNLYEARLVNVLFADEINARLPTSRRLEEDQELFAEWSRFPLKRQYMWNKIRLHAERPCMFSTLVYDVLLLPRLTNLNKDQQHNLIDKIIDAVIWGRKNAEQLFTAARYSFFLQWYLSVRRGDSAAREWEPPEVFLNLALAASAIQRGDHDELQELVDQGLQVDGYSSRVKMMPMDIACKIGNKQVMKTMVAAGCPLWYHNYIYTDILYNRTNALSVAVRSGNKEGMEGWIEMLSSDEEALASLSSALRVAVRLGRWDMVEMAERCYTENLQHLEAEWLTEATKSGQVDIVQHLLQERDLDATMTTPHCKKGLIYAALHDCPKARKAAVVKVLLEHGADPNRVYPPITQTPLQRAMEDGDVEIAKLLVESGANVNSVGNSSCITKQKAPLFLARTRSGLAPLVHFLVAHGANRHFRWKGKPFVVVTESTMIGHVEQALIELGWSAGTVRDTKIDYLVLRGGRSRGE</sequence>
<dbReference type="PANTHER" id="PTHR24189:SF50">
    <property type="entry name" value="ANKYRIN REPEAT AND SOCS BOX PROTEIN 2"/>
    <property type="match status" value="1"/>
</dbReference>
<proteinExistence type="predicted"/>
<dbReference type="Pfam" id="PF12796">
    <property type="entry name" value="Ank_2"/>
    <property type="match status" value="1"/>
</dbReference>
<dbReference type="SUPFAM" id="SSF48403">
    <property type="entry name" value="Ankyrin repeat"/>
    <property type="match status" value="1"/>
</dbReference>
<dbReference type="AlphaFoldDB" id="A0A9W9K4V1"/>
<accession>A0A9W9K4V1</accession>
<evidence type="ECO:0008006" key="6">
    <source>
        <dbReference type="Google" id="ProtNLM"/>
    </source>
</evidence>
<gene>
    <name evidence="4" type="ORF">N7456_009069</name>
</gene>
<dbReference type="InterPro" id="IPR036770">
    <property type="entry name" value="Ankyrin_rpt-contain_sf"/>
</dbReference>
<dbReference type="Proteomes" id="UP001149165">
    <property type="component" value="Unassembled WGS sequence"/>
</dbReference>
<protein>
    <recommendedName>
        <fullName evidence="6">Clr5 domain-containing protein</fullName>
    </recommendedName>
</protein>
<dbReference type="PROSITE" id="PS50297">
    <property type="entry name" value="ANK_REP_REGION"/>
    <property type="match status" value="1"/>
</dbReference>
<dbReference type="OrthoDB" id="444631at2759"/>
<keyword evidence="5" id="KW-1185">Reference proteome</keyword>
<name>A0A9W9K4V1_9EURO</name>
<evidence type="ECO:0000313" key="5">
    <source>
        <dbReference type="Proteomes" id="UP001149165"/>
    </source>
</evidence>
<evidence type="ECO:0000256" key="2">
    <source>
        <dbReference type="ARBA" id="ARBA00023043"/>
    </source>
</evidence>
<dbReference type="Gene3D" id="1.25.40.20">
    <property type="entry name" value="Ankyrin repeat-containing domain"/>
    <property type="match status" value="2"/>
</dbReference>
<organism evidence="4 5">
    <name type="scientific">Penicillium angulare</name>
    <dbReference type="NCBI Taxonomy" id="116970"/>
    <lineage>
        <taxon>Eukaryota</taxon>
        <taxon>Fungi</taxon>
        <taxon>Dikarya</taxon>
        <taxon>Ascomycota</taxon>
        <taxon>Pezizomycotina</taxon>
        <taxon>Eurotiomycetes</taxon>
        <taxon>Eurotiomycetidae</taxon>
        <taxon>Eurotiales</taxon>
        <taxon>Aspergillaceae</taxon>
        <taxon>Penicillium</taxon>
    </lineage>
</organism>
<keyword evidence="1" id="KW-0677">Repeat</keyword>
<reference evidence="4" key="2">
    <citation type="journal article" date="2023" name="IMA Fungus">
        <title>Comparative genomic study of the Penicillium genus elucidates a diverse pangenome and 15 lateral gene transfer events.</title>
        <authorList>
            <person name="Petersen C."/>
            <person name="Sorensen T."/>
            <person name="Nielsen M.R."/>
            <person name="Sondergaard T.E."/>
            <person name="Sorensen J.L."/>
            <person name="Fitzpatrick D.A."/>
            <person name="Frisvad J.C."/>
            <person name="Nielsen K.L."/>
        </authorList>
    </citation>
    <scope>NUCLEOTIDE SEQUENCE</scope>
    <source>
        <strain evidence="4">IBT 30069</strain>
    </source>
</reference>
<comment type="caution">
    <text evidence="4">The sequence shown here is derived from an EMBL/GenBank/DDBJ whole genome shotgun (WGS) entry which is preliminary data.</text>
</comment>
<evidence type="ECO:0000256" key="3">
    <source>
        <dbReference type="PROSITE-ProRule" id="PRU00023"/>
    </source>
</evidence>
<reference evidence="4" key="1">
    <citation type="submission" date="2022-11" db="EMBL/GenBank/DDBJ databases">
        <authorList>
            <person name="Petersen C."/>
        </authorList>
    </citation>
    <scope>NUCLEOTIDE SEQUENCE</scope>
    <source>
        <strain evidence="4">IBT 30069</strain>
    </source>
</reference>
<dbReference type="InterPro" id="IPR002110">
    <property type="entry name" value="Ankyrin_rpt"/>
</dbReference>
<evidence type="ECO:0000256" key="1">
    <source>
        <dbReference type="ARBA" id="ARBA00022737"/>
    </source>
</evidence>
<evidence type="ECO:0000313" key="4">
    <source>
        <dbReference type="EMBL" id="KAJ5093208.1"/>
    </source>
</evidence>
<dbReference type="SMART" id="SM00248">
    <property type="entry name" value="ANK"/>
    <property type="match status" value="5"/>
</dbReference>
<keyword evidence="2 3" id="KW-0040">ANK repeat</keyword>
<feature type="repeat" description="ANK" evidence="3">
    <location>
        <begin position="368"/>
        <end position="400"/>
    </location>
</feature>
<dbReference type="PANTHER" id="PTHR24189">
    <property type="entry name" value="MYOTROPHIN"/>
    <property type="match status" value="1"/>
</dbReference>
<dbReference type="EMBL" id="JAPQKH010000006">
    <property type="protein sequence ID" value="KAJ5093208.1"/>
    <property type="molecule type" value="Genomic_DNA"/>
</dbReference>
<dbReference type="InterPro" id="IPR050745">
    <property type="entry name" value="Multifunctional_regulatory"/>
</dbReference>
<dbReference type="PROSITE" id="PS50088">
    <property type="entry name" value="ANK_REPEAT"/>
    <property type="match status" value="1"/>
</dbReference>